<proteinExistence type="predicted"/>
<dbReference type="AlphaFoldDB" id="A0A0E9U733"/>
<organism evidence="1">
    <name type="scientific">Anguilla anguilla</name>
    <name type="common">European freshwater eel</name>
    <name type="synonym">Muraena anguilla</name>
    <dbReference type="NCBI Taxonomy" id="7936"/>
    <lineage>
        <taxon>Eukaryota</taxon>
        <taxon>Metazoa</taxon>
        <taxon>Chordata</taxon>
        <taxon>Craniata</taxon>
        <taxon>Vertebrata</taxon>
        <taxon>Euteleostomi</taxon>
        <taxon>Actinopterygii</taxon>
        <taxon>Neopterygii</taxon>
        <taxon>Teleostei</taxon>
        <taxon>Anguilliformes</taxon>
        <taxon>Anguillidae</taxon>
        <taxon>Anguilla</taxon>
    </lineage>
</organism>
<name>A0A0E9U733_ANGAN</name>
<reference evidence="1" key="2">
    <citation type="journal article" date="2015" name="Fish Shellfish Immunol.">
        <title>Early steps in the European eel (Anguilla anguilla)-Vibrio vulnificus interaction in the gills: Role of the RtxA13 toxin.</title>
        <authorList>
            <person name="Callol A."/>
            <person name="Pajuelo D."/>
            <person name="Ebbesson L."/>
            <person name="Teles M."/>
            <person name="MacKenzie S."/>
            <person name="Amaro C."/>
        </authorList>
    </citation>
    <scope>NUCLEOTIDE SEQUENCE</scope>
</reference>
<protein>
    <submittedName>
        <fullName evidence="1">Uncharacterized protein</fullName>
    </submittedName>
</protein>
<evidence type="ECO:0000313" key="1">
    <source>
        <dbReference type="EMBL" id="JAH61661.1"/>
    </source>
</evidence>
<accession>A0A0E9U733</accession>
<reference evidence="1" key="1">
    <citation type="submission" date="2014-11" db="EMBL/GenBank/DDBJ databases">
        <authorList>
            <person name="Amaro Gonzalez C."/>
        </authorList>
    </citation>
    <scope>NUCLEOTIDE SEQUENCE</scope>
</reference>
<dbReference type="EMBL" id="GBXM01046916">
    <property type="protein sequence ID" value="JAH61661.1"/>
    <property type="molecule type" value="Transcribed_RNA"/>
</dbReference>
<sequence>MNIIILVFELTGYLIRIILLPNMDKLVINVRTCFY</sequence>